<feature type="transmembrane region" description="Helical" evidence="1">
    <location>
        <begin position="6"/>
        <end position="25"/>
    </location>
</feature>
<evidence type="ECO:0000313" key="2">
    <source>
        <dbReference type="EMBL" id="APX12724.1"/>
    </source>
</evidence>
<dbReference type="STRING" id="299262.BWR18_14295"/>
<accession>A0A1P8MXC4</accession>
<dbReference type="KEGG" id="tom:BWR18_14295"/>
<dbReference type="EMBL" id="CP019312">
    <property type="protein sequence ID" value="APX12724.1"/>
    <property type="molecule type" value="Genomic_DNA"/>
</dbReference>
<sequence>MLGEAVSLFLSPAGIALLLLSLIALRFRQQWVGLAAVILWTVFITVITMADPTGLRPEAMAEGCIGQPTLFIVAVAAICVGIVLYTKPRTGGADGSER</sequence>
<feature type="transmembrane region" description="Helical" evidence="1">
    <location>
        <begin position="70"/>
        <end position="86"/>
    </location>
</feature>
<dbReference type="Proteomes" id="UP000186336">
    <property type="component" value="Chromosome"/>
</dbReference>
<proteinExistence type="predicted"/>
<keyword evidence="1" id="KW-0472">Membrane</keyword>
<gene>
    <name evidence="2" type="ORF">BWR18_14295</name>
</gene>
<organism evidence="2 3">
    <name type="scientific">Tateyamaria omphalii</name>
    <dbReference type="NCBI Taxonomy" id="299262"/>
    <lineage>
        <taxon>Bacteria</taxon>
        <taxon>Pseudomonadati</taxon>
        <taxon>Pseudomonadota</taxon>
        <taxon>Alphaproteobacteria</taxon>
        <taxon>Rhodobacterales</taxon>
        <taxon>Roseobacteraceae</taxon>
        <taxon>Tateyamaria</taxon>
    </lineage>
</organism>
<keyword evidence="1" id="KW-0812">Transmembrane</keyword>
<reference evidence="2 3" key="1">
    <citation type="submission" date="2017-01" db="EMBL/GenBank/DDBJ databases">
        <title>Complete genome of Tateyamaria omphalii DOK1-4 isolated from seawater in Dokdo.</title>
        <authorList>
            <person name="Kim J.H."/>
            <person name="Chi W.-J."/>
        </authorList>
    </citation>
    <scope>NUCLEOTIDE SEQUENCE [LARGE SCALE GENOMIC DNA]</scope>
    <source>
        <strain evidence="2 3">DOK1-4</strain>
    </source>
</reference>
<feature type="transmembrane region" description="Helical" evidence="1">
    <location>
        <begin position="32"/>
        <end position="50"/>
    </location>
</feature>
<protein>
    <submittedName>
        <fullName evidence="2">Uncharacterized protein</fullName>
    </submittedName>
</protein>
<keyword evidence="3" id="KW-1185">Reference proteome</keyword>
<evidence type="ECO:0000256" key="1">
    <source>
        <dbReference type="SAM" id="Phobius"/>
    </source>
</evidence>
<evidence type="ECO:0000313" key="3">
    <source>
        <dbReference type="Proteomes" id="UP000186336"/>
    </source>
</evidence>
<dbReference type="AlphaFoldDB" id="A0A1P8MXC4"/>
<keyword evidence="1" id="KW-1133">Transmembrane helix</keyword>
<name>A0A1P8MXC4_9RHOB</name>